<keyword evidence="2" id="KW-1185">Reference proteome</keyword>
<proteinExistence type="predicted"/>
<gene>
    <name evidence="1" type="ORF">I4I82_04730</name>
</gene>
<sequence length="263" mass="26539">MSSHPTGTGSRRVVVTGAASGIGAALAARLVAAGHGVIGVDRTPATIPDGVVRVTCDLADPASVAAAVGEIGAGPLHGLAAVAGVPGTAAPETVYGVNLLGLRRLTEALLPRLADGGAIVLLSSMAGYRGTATEEEAAALVTLPDDVLAARLTALGLAGPEAYQLSKQLVQRYALHLAARLHPRGVRATSVSPGPVQTPILADFRATMPSLDVAAELVGRHARPEEVAAVVEFALSPEASWLNGVDLRLDGGLTALRSTTATR</sequence>
<evidence type="ECO:0000313" key="2">
    <source>
        <dbReference type="Proteomes" id="UP000694300"/>
    </source>
</evidence>
<dbReference type="Proteomes" id="UP000694300">
    <property type="component" value="Unassembled WGS sequence"/>
</dbReference>
<reference evidence="1 2" key="1">
    <citation type="submission" date="2020-11" db="EMBL/GenBank/DDBJ databases">
        <title>Pseudonocardia abyssalis sp. nov. and Pseudonocardia oceani sp. nov., description and phylogenomic analysis of two novel actinomycetes isolated from the deep Southern Ocean.</title>
        <authorList>
            <person name="Parra J."/>
        </authorList>
    </citation>
    <scope>NUCLEOTIDE SEQUENCE [LARGE SCALE GENOMIC DNA]</scope>
    <source>
        <strain evidence="2">KRD185</strain>
    </source>
</reference>
<dbReference type="RefSeq" id="WP_218595294.1">
    <property type="nucleotide sequence ID" value="NZ_JADQDE010000174.1"/>
</dbReference>
<dbReference type="InterPro" id="IPR002347">
    <property type="entry name" value="SDR_fam"/>
</dbReference>
<dbReference type="EMBL" id="JADQDF010000001">
    <property type="protein sequence ID" value="MBW0126985.1"/>
    <property type="molecule type" value="Genomic_DNA"/>
</dbReference>
<name>A0ABS6U422_9PSEU</name>
<dbReference type="PANTHER" id="PTHR43975:SF2">
    <property type="entry name" value="EG:BACR7A4.14 PROTEIN-RELATED"/>
    <property type="match status" value="1"/>
</dbReference>
<dbReference type="Pfam" id="PF13561">
    <property type="entry name" value="adh_short_C2"/>
    <property type="match status" value="1"/>
</dbReference>
<protein>
    <submittedName>
        <fullName evidence="1">SDR family oxidoreductase</fullName>
    </submittedName>
</protein>
<evidence type="ECO:0000313" key="1">
    <source>
        <dbReference type="EMBL" id="MBW0126985.1"/>
    </source>
</evidence>
<dbReference type="Pfam" id="PF00106">
    <property type="entry name" value="adh_short"/>
    <property type="match status" value="1"/>
</dbReference>
<accession>A0ABS6U422</accession>
<organism evidence="1 2">
    <name type="scientific">Pseudonocardia oceani</name>
    <dbReference type="NCBI Taxonomy" id="2792013"/>
    <lineage>
        <taxon>Bacteria</taxon>
        <taxon>Bacillati</taxon>
        <taxon>Actinomycetota</taxon>
        <taxon>Actinomycetes</taxon>
        <taxon>Pseudonocardiales</taxon>
        <taxon>Pseudonocardiaceae</taxon>
        <taxon>Pseudonocardia</taxon>
    </lineage>
</organism>
<comment type="caution">
    <text evidence="1">The sequence shown here is derived from an EMBL/GenBank/DDBJ whole genome shotgun (WGS) entry which is preliminary data.</text>
</comment>
<dbReference type="PANTHER" id="PTHR43975">
    <property type="entry name" value="ZGC:101858"/>
    <property type="match status" value="1"/>
</dbReference>